<dbReference type="UniPathway" id="UPA00031">
    <property type="reaction ID" value="UER00012"/>
</dbReference>
<evidence type="ECO:0000256" key="6">
    <source>
        <dbReference type="ARBA" id="ARBA00022679"/>
    </source>
</evidence>
<dbReference type="EC" id="2.6.1.9" evidence="9"/>
<keyword evidence="7 9" id="KW-0663">Pyridoxal phosphate</keyword>
<evidence type="ECO:0000256" key="8">
    <source>
        <dbReference type="ARBA" id="ARBA00023102"/>
    </source>
</evidence>
<reference evidence="11 12" key="1">
    <citation type="submission" date="2020-04" db="EMBL/GenBank/DDBJ databases">
        <title>MicrobeNet Type strains.</title>
        <authorList>
            <person name="Nicholson A.C."/>
        </authorList>
    </citation>
    <scope>NUCLEOTIDE SEQUENCE [LARGE SCALE GENOMIC DNA]</scope>
    <source>
        <strain evidence="11 12">ATCC BAA-788</strain>
    </source>
</reference>
<dbReference type="HAMAP" id="MF_01023">
    <property type="entry name" value="HisC_aminotrans_2"/>
    <property type="match status" value="1"/>
</dbReference>
<dbReference type="GO" id="GO:0030170">
    <property type="term" value="F:pyridoxal phosphate binding"/>
    <property type="evidence" value="ECO:0007669"/>
    <property type="project" value="InterPro"/>
</dbReference>
<keyword evidence="5 9" id="KW-0028">Amino-acid biosynthesis</keyword>
<accession>A0A7X6R080</accession>
<dbReference type="Gene3D" id="3.90.1150.10">
    <property type="entry name" value="Aspartate Aminotransferase, domain 1"/>
    <property type="match status" value="1"/>
</dbReference>
<dbReference type="InterPro" id="IPR015421">
    <property type="entry name" value="PyrdxlP-dep_Trfase_major"/>
</dbReference>
<dbReference type="RefSeq" id="WP_168630986.1">
    <property type="nucleotide sequence ID" value="NZ_BONL01000032.1"/>
</dbReference>
<comment type="subunit">
    <text evidence="3 9">Homodimer.</text>
</comment>
<gene>
    <name evidence="9" type="primary">hisC</name>
    <name evidence="11" type="ORF">HGA03_14415</name>
</gene>
<organism evidence="11 12">
    <name type="scientific">Cellulomonas denverensis</name>
    <dbReference type="NCBI Taxonomy" id="264297"/>
    <lineage>
        <taxon>Bacteria</taxon>
        <taxon>Bacillati</taxon>
        <taxon>Actinomycetota</taxon>
        <taxon>Actinomycetes</taxon>
        <taxon>Micrococcales</taxon>
        <taxon>Cellulomonadaceae</taxon>
        <taxon>Cellulomonas</taxon>
    </lineage>
</organism>
<comment type="caution">
    <text evidence="11">The sequence shown here is derived from an EMBL/GenBank/DDBJ whole genome shotgun (WGS) entry which is preliminary data.</text>
</comment>
<dbReference type="Pfam" id="PF00155">
    <property type="entry name" value="Aminotran_1_2"/>
    <property type="match status" value="1"/>
</dbReference>
<dbReference type="SUPFAM" id="SSF53383">
    <property type="entry name" value="PLP-dependent transferases"/>
    <property type="match status" value="1"/>
</dbReference>
<protein>
    <recommendedName>
        <fullName evidence="9">Histidinol-phosphate aminotransferase</fullName>
        <ecNumber evidence="9">2.6.1.9</ecNumber>
    </recommendedName>
    <alternativeName>
        <fullName evidence="9">Imidazole acetol-phosphate transaminase</fullName>
    </alternativeName>
</protein>
<comment type="catalytic activity">
    <reaction evidence="9">
        <text>L-histidinol phosphate + 2-oxoglutarate = 3-(imidazol-4-yl)-2-oxopropyl phosphate + L-glutamate</text>
        <dbReference type="Rhea" id="RHEA:23744"/>
        <dbReference type="ChEBI" id="CHEBI:16810"/>
        <dbReference type="ChEBI" id="CHEBI:29985"/>
        <dbReference type="ChEBI" id="CHEBI:57766"/>
        <dbReference type="ChEBI" id="CHEBI:57980"/>
        <dbReference type="EC" id="2.6.1.9"/>
    </reaction>
</comment>
<evidence type="ECO:0000313" key="12">
    <source>
        <dbReference type="Proteomes" id="UP000581206"/>
    </source>
</evidence>
<comment type="similarity">
    <text evidence="2 9">Belongs to the class-II pyridoxal-phosphate-dependent aminotransferase family. Histidinol-phosphate aminotransferase subfamily.</text>
</comment>
<dbReference type="InterPro" id="IPR015424">
    <property type="entry name" value="PyrdxlP-dep_Trfase"/>
</dbReference>
<sequence>MTVSPDPTTAAPRSAALPVRPELAGEAPYGAPQLDVPVLLNVNENPYPPSPEVVREIADAVAGAAHGLNRYPDREFLDLRADLADYLAVESGVRLPAEQIWAANGSNEVMLHLLQGFGGPGRTAVSFAPTYSMYPEYARDTHTRWIAGRRTEDFDIDPAEARGLLAREAPSVVLLTSPNNPTGTALALDTVREVLDAAAEVPGGCVVVVDEAYGEFRRDGVPSALTLLAEYPHLAVSRTMSKAFGLAGARIGYLAGSRELVDVLRIVRLPYHLSAVTQATARAALRHSAELMAQVGSLRAERDALVDWLRAQGHRVADSDANFVLFGTFPDRHAVWQGLLDRGVLIREVGPEGWLRVSVGTPQETAAFKAALSEVVGQ</sequence>
<evidence type="ECO:0000313" key="11">
    <source>
        <dbReference type="EMBL" id="NKY23861.1"/>
    </source>
</evidence>
<comment type="cofactor">
    <cofactor evidence="1 9">
        <name>pyridoxal 5'-phosphate</name>
        <dbReference type="ChEBI" id="CHEBI:597326"/>
    </cofactor>
</comment>
<dbReference type="GO" id="GO:0004400">
    <property type="term" value="F:histidinol-phosphate transaminase activity"/>
    <property type="evidence" value="ECO:0007669"/>
    <property type="project" value="UniProtKB-UniRule"/>
</dbReference>
<evidence type="ECO:0000256" key="9">
    <source>
        <dbReference type="HAMAP-Rule" id="MF_01023"/>
    </source>
</evidence>
<dbReference type="GO" id="GO:0000105">
    <property type="term" value="P:L-histidine biosynthetic process"/>
    <property type="evidence" value="ECO:0007669"/>
    <property type="project" value="UniProtKB-UniRule"/>
</dbReference>
<dbReference type="PANTHER" id="PTHR42885:SF2">
    <property type="entry name" value="HISTIDINOL-PHOSPHATE AMINOTRANSFERASE"/>
    <property type="match status" value="1"/>
</dbReference>
<proteinExistence type="inferred from homology"/>
<dbReference type="InterPro" id="IPR005861">
    <property type="entry name" value="HisP_aminotrans"/>
</dbReference>
<keyword evidence="6 9" id="KW-0808">Transferase</keyword>
<dbReference type="InterPro" id="IPR015422">
    <property type="entry name" value="PyrdxlP-dep_Trfase_small"/>
</dbReference>
<evidence type="ECO:0000256" key="7">
    <source>
        <dbReference type="ARBA" id="ARBA00022898"/>
    </source>
</evidence>
<evidence type="ECO:0000256" key="1">
    <source>
        <dbReference type="ARBA" id="ARBA00001933"/>
    </source>
</evidence>
<feature type="domain" description="Aminotransferase class I/classII large" evidence="10">
    <location>
        <begin position="38"/>
        <end position="365"/>
    </location>
</feature>
<dbReference type="PROSITE" id="PS00599">
    <property type="entry name" value="AA_TRANSFER_CLASS_2"/>
    <property type="match status" value="1"/>
</dbReference>
<evidence type="ECO:0000256" key="5">
    <source>
        <dbReference type="ARBA" id="ARBA00022605"/>
    </source>
</evidence>
<feature type="modified residue" description="N6-(pyridoxal phosphate)lysine" evidence="9">
    <location>
        <position position="242"/>
    </location>
</feature>
<dbReference type="Gene3D" id="3.40.640.10">
    <property type="entry name" value="Type I PLP-dependent aspartate aminotransferase-like (Major domain)"/>
    <property type="match status" value="1"/>
</dbReference>
<dbReference type="InterPro" id="IPR004839">
    <property type="entry name" value="Aminotransferase_I/II_large"/>
</dbReference>
<dbReference type="CDD" id="cd00609">
    <property type="entry name" value="AAT_like"/>
    <property type="match status" value="1"/>
</dbReference>
<dbReference type="InterPro" id="IPR001917">
    <property type="entry name" value="Aminotrans_II_pyridoxalP_BS"/>
</dbReference>
<dbReference type="AlphaFoldDB" id="A0A7X6R080"/>
<keyword evidence="4 9" id="KW-0032">Aminotransferase</keyword>
<dbReference type="PANTHER" id="PTHR42885">
    <property type="entry name" value="HISTIDINOL-PHOSPHATE AMINOTRANSFERASE-RELATED"/>
    <property type="match status" value="1"/>
</dbReference>
<dbReference type="NCBIfam" id="TIGR01141">
    <property type="entry name" value="hisC"/>
    <property type="match status" value="1"/>
</dbReference>
<dbReference type="NCBIfam" id="NF002877">
    <property type="entry name" value="PRK03317.1"/>
    <property type="match status" value="1"/>
</dbReference>
<evidence type="ECO:0000256" key="4">
    <source>
        <dbReference type="ARBA" id="ARBA00022576"/>
    </source>
</evidence>
<evidence type="ECO:0000259" key="10">
    <source>
        <dbReference type="Pfam" id="PF00155"/>
    </source>
</evidence>
<name>A0A7X6R080_9CELL</name>
<comment type="pathway">
    <text evidence="9">Amino-acid biosynthesis; L-histidine biosynthesis; L-histidine from 5-phospho-alpha-D-ribose 1-diphosphate: step 7/9.</text>
</comment>
<keyword evidence="8 9" id="KW-0368">Histidine biosynthesis</keyword>
<evidence type="ECO:0000256" key="2">
    <source>
        <dbReference type="ARBA" id="ARBA00007970"/>
    </source>
</evidence>
<keyword evidence="12" id="KW-1185">Reference proteome</keyword>
<evidence type="ECO:0000256" key="3">
    <source>
        <dbReference type="ARBA" id="ARBA00011738"/>
    </source>
</evidence>
<dbReference type="Proteomes" id="UP000581206">
    <property type="component" value="Unassembled WGS sequence"/>
</dbReference>
<dbReference type="EMBL" id="JAAXOX010000009">
    <property type="protein sequence ID" value="NKY23861.1"/>
    <property type="molecule type" value="Genomic_DNA"/>
</dbReference>